<keyword evidence="1" id="KW-0732">Signal</keyword>
<evidence type="ECO:0000313" key="3">
    <source>
        <dbReference type="Proteomes" id="UP001318682"/>
    </source>
</evidence>
<accession>A0ABZ2BSX1</accession>
<gene>
    <name evidence="2" type="ORF">ROLI_010240</name>
</gene>
<dbReference type="Proteomes" id="UP001318682">
    <property type="component" value="Chromosome"/>
</dbReference>
<reference evidence="3" key="2">
    <citation type="submission" date="2024-01" db="EMBL/GenBank/DDBJ databases">
        <title>Roseobacter fucihabitans sp. nov., isolated from the brown alga Fucus spiralis.</title>
        <authorList>
            <person name="Hahnke S."/>
            <person name="Berger M."/>
            <person name="Schlingloff A."/>
            <person name="Athale I."/>
            <person name="Neumann-Schaal M."/>
            <person name="Adenaya A."/>
            <person name="Poehlein A."/>
            <person name="Daniel R."/>
            <person name="Pertersen J."/>
            <person name="Brinkhoff T."/>
        </authorList>
    </citation>
    <scope>NUCLEOTIDE SEQUENCE [LARGE SCALE GENOMIC DNA]</scope>
    <source>
        <strain evidence="3">B14</strain>
    </source>
</reference>
<evidence type="ECO:0000313" key="2">
    <source>
        <dbReference type="EMBL" id="WVX47949.1"/>
    </source>
</evidence>
<keyword evidence="3" id="KW-1185">Reference proteome</keyword>
<name>A0ABZ2BSX1_9RHOB</name>
<feature type="chain" id="PRO_5046409851" description="DUF2946 domain-containing protein" evidence="1">
    <location>
        <begin position="22"/>
        <end position="122"/>
    </location>
</feature>
<evidence type="ECO:0008006" key="4">
    <source>
        <dbReference type="Google" id="ProtNLM"/>
    </source>
</evidence>
<dbReference type="EMBL" id="CP143423">
    <property type="protein sequence ID" value="WVX47949.1"/>
    <property type="molecule type" value="Genomic_DNA"/>
</dbReference>
<feature type="signal peptide" evidence="1">
    <location>
        <begin position="1"/>
        <end position="21"/>
    </location>
</feature>
<reference evidence="2 3" key="1">
    <citation type="submission" date="2015-07" db="EMBL/GenBank/DDBJ databases">
        <authorList>
            <person name="Voget S."/>
            <person name="Dogs M."/>
            <person name="Brinkhoff T.H."/>
            <person name="Daniel R."/>
        </authorList>
    </citation>
    <scope>NUCLEOTIDE SEQUENCE [LARGE SCALE GENOMIC DNA]</scope>
    <source>
        <strain evidence="2 3">B14</strain>
    </source>
</reference>
<proteinExistence type="predicted"/>
<dbReference type="RefSeq" id="WP_187429728.1">
    <property type="nucleotide sequence ID" value="NZ_CP143423.1"/>
</dbReference>
<organism evidence="2 3">
    <name type="scientific">Roseobacter fucihabitans</name>
    <dbReference type="NCBI Taxonomy" id="1537242"/>
    <lineage>
        <taxon>Bacteria</taxon>
        <taxon>Pseudomonadati</taxon>
        <taxon>Pseudomonadota</taxon>
        <taxon>Alphaproteobacteria</taxon>
        <taxon>Rhodobacterales</taxon>
        <taxon>Roseobacteraceae</taxon>
        <taxon>Roseobacter</taxon>
    </lineage>
</organism>
<sequence length="122" mass="13057">MRRQRILATTLLMLIATLAMTATGFAHRFERNAQSAELLSYLSLGGTLEEICGDNAPPHHLNATCEACLISSTILAPETGTGILFVLPPARSARFSSTPYVGRFATLKGTGHARAPPFRAMA</sequence>
<evidence type="ECO:0000256" key="1">
    <source>
        <dbReference type="SAM" id="SignalP"/>
    </source>
</evidence>
<protein>
    <recommendedName>
        <fullName evidence="4">DUF2946 domain-containing protein</fullName>
    </recommendedName>
</protein>